<dbReference type="Pfam" id="PF12172">
    <property type="entry name" value="zf-ChsH2"/>
    <property type="match status" value="1"/>
</dbReference>
<dbReference type="SUPFAM" id="SSF50249">
    <property type="entry name" value="Nucleic acid-binding proteins"/>
    <property type="match status" value="2"/>
</dbReference>
<dbReference type="Proteomes" id="UP000000851">
    <property type="component" value="Chromosome"/>
</dbReference>
<dbReference type="InterPro" id="IPR022002">
    <property type="entry name" value="ChsH2_Znr"/>
</dbReference>
<organism evidence="3 4">
    <name type="scientific">Catenulispora acidiphila (strain DSM 44928 / JCM 14897 / NBRC 102108 / NRRL B-24433 / ID139908)</name>
    <dbReference type="NCBI Taxonomy" id="479433"/>
    <lineage>
        <taxon>Bacteria</taxon>
        <taxon>Bacillati</taxon>
        <taxon>Actinomycetota</taxon>
        <taxon>Actinomycetes</taxon>
        <taxon>Catenulisporales</taxon>
        <taxon>Catenulisporaceae</taxon>
        <taxon>Catenulispora</taxon>
    </lineage>
</organism>
<proteinExistence type="predicted"/>
<sequence length="335" mass="36124">MTTQNTQNAQTPDSDDRALHVLEFPGGYTRSTGPVIGRFLTGLRDGQLLGVRTPDGKVLVPPTEYDPQTAAALGDAEEDWVQVGPAGTVTSWTWVDAPRADHPMNRPFAWALIKPDGADTALLHAVDSGSKAAMATGMRVHPSWRAERSGSIKDIAFFAPGEGPAEVPALASEAALEPVSVVTLPHRLEYRLRPGTVWNHFIDGMAEGQIRATRCPACGKVYVPPRGACPADGLPATEWVDLPDTGVLTTFAVNNVPAAGAPEVPFISGYVLLDGADIAMLALVSDVPWQEVRIGMRVRAVWVPDAERTRSVKNLKWFAPTGEPDVPFERFEEYV</sequence>
<dbReference type="InterPro" id="IPR002878">
    <property type="entry name" value="ChsH2_C"/>
</dbReference>
<evidence type="ECO:0000313" key="3">
    <source>
        <dbReference type="EMBL" id="ACU71999.1"/>
    </source>
</evidence>
<dbReference type="OrthoDB" id="5124195at2"/>
<feature type="domain" description="ChsH2 C-terminal OB-fold" evidence="1">
    <location>
        <begin position="239"/>
        <end position="303"/>
    </location>
</feature>
<dbReference type="eggNOG" id="COG1545">
    <property type="taxonomic scope" value="Bacteria"/>
</dbReference>
<gene>
    <name evidence="3" type="ordered locus">Caci_3090</name>
</gene>
<evidence type="ECO:0008006" key="5">
    <source>
        <dbReference type="Google" id="ProtNLM"/>
    </source>
</evidence>
<dbReference type="InParanoid" id="C7Q4N0"/>
<name>C7Q4N0_CATAD</name>
<dbReference type="STRING" id="479433.Caci_3090"/>
<dbReference type="InterPro" id="IPR052513">
    <property type="entry name" value="Thioester_dehydratase-like"/>
</dbReference>
<dbReference type="InterPro" id="IPR012340">
    <property type="entry name" value="NA-bd_OB-fold"/>
</dbReference>
<dbReference type="Pfam" id="PF01796">
    <property type="entry name" value="OB_ChsH2_C"/>
    <property type="match status" value="2"/>
</dbReference>
<accession>C7Q4N0</accession>
<dbReference type="AlphaFoldDB" id="C7Q4N0"/>
<reference evidence="3 4" key="1">
    <citation type="journal article" date="2009" name="Stand. Genomic Sci.">
        <title>Complete genome sequence of Catenulispora acidiphila type strain (ID 139908).</title>
        <authorList>
            <person name="Copeland A."/>
            <person name="Lapidus A."/>
            <person name="Glavina Del Rio T."/>
            <person name="Nolan M."/>
            <person name="Lucas S."/>
            <person name="Chen F."/>
            <person name="Tice H."/>
            <person name="Cheng J.F."/>
            <person name="Bruce D."/>
            <person name="Goodwin L."/>
            <person name="Pitluck S."/>
            <person name="Mikhailova N."/>
            <person name="Pati A."/>
            <person name="Ivanova N."/>
            <person name="Mavromatis K."/>
            <person name="Chen A."/>
            <person name="Palaniappan K."/>
            <person name="Chain P."/>
            <person name="Land M."/>
            <person name="Hauser L."/>
            <person name="Chang Y.J."/>
            <person name="Jeffries C.D."/>
            <person name="Chertkov O."/>
            <person name="Brettin T."/>
            <person name="Detter J.C."/>
            <person name="Han C."/>
            <person name="Ali Z."/>
            <person name="Tindall B.J."/>
            <person name="Goker M."/>
            <person name="Bristow J."/>
            <person name="Eisen J.A."/>
            <person name="Markowitz V."/>
            <person name="Hugenholtz P."/>
            <person name="Kyrpides N.C."/>
            <person name="Klenk H.P."/>
        </authorList>
    </citation>
    <scope>NUCLEOTIDE SEQUENCE [LARGE SCALE GENOMIC DNA]</scope>
    <source>
        <strain evidence="4">DSM 44928 / JCM 14897 / NBRC 102108 / NRRL B-24433 / ID139908</strain>
    </source>
</reference>
<protein>
    <recommendedName>
        <fullName evidence="5">DUF35 domain-containing protein</fullName>
    </recommendedName>
</protein>
<feature type="domain" description="ChsH2 C-terminal OB-fold" evidence="1">
    <location>
        <begin position="80"/>
        <end position="145"/>
    </location>
</feature>
<feature type="domain" description="ChsH2 rubredoxin-like zinc ribbon" evidence="2">
    <location>
        <begin position="206"/>
        <end position="231"/>
    </location>
</feature>
<dbReference type="HOGENOM" id="CLU_899964_0_0_11"/>
<keyword evidence="4" id="KW-1185">Reference proteome</keyword>
<dbReference type="PANTHER" id="PTHR34075:SF5">
    <property type="entry name" value="BLR3430 PROTEIN"/>
    <property type="match status" value="1"/>
</dbReference>
<evidence type="ECO:0000313" key="4">
    <source>
        <dbReference type="Proteomes" id="UP000000851"/>
    </source>
</evidence>
<evidence type="ECO:0000259" key="1">
    <source>
        <dbReference type="Pfam" id="PF01796"/>
    </source>
</evidence>
<dbReference type="EMBL" id="CP001700">
    <property type="protein sequence ID" value="ACU71999.1"/>
    <property type="molecule type" value="Genomic_DNA"/>
</dbReference>
<dbReference type="Gene3D" id="6.10.30.10">
    <property type="match status" value="2"/>
</dbReference>
<dbReference type="PANTHER" id="PTHR34075">
    <property type="entry name" value="BLR3430 PROTEIN"/>
    <property type="match status" value="1"/>
</dbReference>
<dbReference type="RefSeq" id="WP_012787292.1">
    <property type="nucleotide sequence ID" value="NC_013131.1"/>
</dbReference>
<evidence type="ECO:0000259" key="2">
    <source>
        <dbReference type="Pfam" id="PF12172"/>
    </source>
</evidence>
<dbReference type="KEGG" id="cai:Caci_3090"/>